<dbReference type="EMBL" id="CAUYUJ010005775">
    <property type="protein sequence ID" value="CAK0814894.1"/>
    <property type="molecule type" value="Genomic_DNA"/>
</dbReference>
<feature type="region of interest" description="Disordered" evidence="1">
    <location>
        <begin position="80"/>
        <end position="127"/>
    </location>
</feature>
<evidence type="ECO:0000313" key="3">
    <source>
        <dbReference type="Proteomes" id="UP001189429"/>
    </source>
</evidence>
<protein>
    <submittedName>
        <fullName evidence="2">Uncharacterized protein</fullName>
    </submittedName>
</protein>
<feature type="compositionally biased region" description="Polar residues" evidence="1">
    <location>
        <begin position="118"/>
        <end position="127"/>
    </location>
</feature>
<proteinExistence type="predicted"/>
<sequence>MRSSACTVRSCACAAWHRENAFVDEPWVCSSYVLSQPDVWPEAPCEDWRRARGGTARAGRSLEAAPPECRRQEGICEGQGGLLEGRHPGEDAQRHTSTIRSPCRRASGPPGRRLRTTWVKQTSMPGS</sequence>
<name>A0ABN9R8X6_9DINO</name>
<dbReference type="Proteomes" id="UP001189429">
    <property type="component" value="Unassembled WGS sequence"/>
</dbReference>
<evidence type="ECO:0000313" key="2">
    <source>
        <dbReference type="EMBL" id="CAK0814894.1"/>
    </source>
</evidence>
<reference evidence="2" key="1">
    <citation type="submission" date="2023-10" db="EMBL/GenBank/DDBJ databases">
        <authorList>
            <person name="Chen Y."/>
            <person name="Shah S."/>
            <person name="Dougan E. K."/>
            <person name="Thang M."/>
            <person name="Chan C."/>
        </authorList>
    </citation>
    <scope>NUCLEOTIDE SEQUENCE [LARGE SCALE GENOMIC DNA]</scope>
</reference>
<gene>
    <name evidence="2" type="ORF">PCOR1329_LOCUS18383</name>
</gene>
<accession>A0ABN9R8X6</accession>
<comment type="caution">
    <text evidence="2">The sequence shown here is derived from an EMBL/GenBank/DDBJ whole genome shotgun (WGS) entry which is preliminary data.</text>
</comment>
<evidence type="ECO:0000256" key="1">
    <source>
        <dbReference type="SAM" id="MobiDB-lite"/>
    </source>
</evidence>
<feature type="compositionally biased region" description="Basic and acidic residues" evidence="1">
    <location>
        <begin position="84"/>
        <end position="94"/>
    </location>
</feature>
<keyword evidence="3" id="KW-1185">Reference proteome</keyword>
<organism evidence="2 3">
    <name type="scientific">Prorocentrum cordatum</name>
    <dbReference type="NCBI Taxonomy" id="2364126"/>
    <lineage>
        <taxon>Eukaryota</taxon>
        <taxon>Sar</taxon>
        <taxon>Alveolata</taxon>
        <taxon>Dinophyceae</taxon>
        <taxon>Prorocentrales</taxon>
        <taxon>Prorocentraceae</taxon>
        <taxon>Prorocentrum</taxon>
    </lineage>
</organism>